<dbReference type="OMA" id="LKADIMH"/>
<dbReference type="GO" id="GO:0031390">
    <property type="term" value="C:Ctf18 RFC-like complex"/>
    <property type="evidence" value="ECO:0007669"/>
    <property type="project" value="TreeGrafter"/>
</dbReference>
<dbReference type="Gene3D" id="1.20.272.10">
    <property type="match status" value="1"/>
</dbReference>
<evidence type="ECO:0000256" key="1">
    <source>
        <dbReference type="ARBA" id="ARBA00004123"/>
    </source>
</evidence>
<dbReference type="InterPro" id="IPR027417">
    <property type="entry name" value="P-loop_NTPase"/>
</dbReference>
<keyword evidence="4" id="KW-0539">Nucleus</keyword>
<gene>
    <name evidence="8" type="ORF">B0I71DRAFT_129700</name>
    <name evidence="7" type="ORF">YALI1_C29983g</name>
</gene>
<reference evidence="8 10" key="2">
    <citation type="submission" date="2018-07" db="EMBL/GenBank/DDBJ databases">
        <title>Draft Genome Assemblies for Five Robust Yarrowia lipolytica Strains Exhibiting High Lipid Production and Pentose Sugar Utilization and Sugar Alcohol Secretion from Undetoxified Lignocellulosic Biomass Hydrolysates.</title>
        <authorList>
            <consortium name="DOE Joint Genome Institute"/>
            <person name="Walker C."/>
            <person name="Ryu S."/>
            <person name="Na H."/>
            <person name="Zane M."/>
            <person name="LaButti K."/>
            <person name="Lipzen A."/>
            <person name="Haridas S."/>
            <person name="Barry K."/>
            <person name="Grigoriev I.V."/>
            <person name="Quarterman J."/>
            <person name="Slininger P."/>
            <person name="Dien B."/>
            <person name="Trinh C.T."/>
        </authorList>
    </citation>
    <scope>NUCLEOTIDE SEQUENCE [LARGE SCALE GENOMIC DNA]</scope>
    <source>
        <strain evidence="8 10">YB392</strain>
    </source>
</reference>
<dbReference type="Gene3D" id="1.10.8.60">
    <property type="match status" value="1"/>
</dbReference>
<keyword evidence="3" id="KW-0235">DNA replication</keyword>
<dbReference type="SUPFAM" id="SSF48019">
    <property type="entry name" value="post-AAA+ oligomerization domain-like"/>
    <property type="match status" value="1"/>
</dbReference>
<evidence type="ECO:0000256" key="2">
    <source>
        <dbReference type="ARBA" id="ARBA00005378"/>
    </source>
</evidence>
<dbReference type="InterPro" id="IPR050238">
    <property type="entry name" value="DNA_Rep/Repair_Clamp_Loader"/>
</dbReference>
<evidence type="ECO:0000313" key="10">
    <source>
        <dbReference type="Proteomes" id="UP000256601"/>
    </source>
</evidence>
<evidence type="ECO:0000259" key="6">
    <source>
        <dbReference type="SMART" id="SM00382"/>
    </source>
</evidence>
<dbReference type="GO" id="GO:0006271">
    <property type="term" value="P:DNA strand elongation involved in DNA replication"/>
    <property type="evidence" value="ECO:0007669"/>
    <property type="project" value="UniProtKB-ARBA"/>
</dbReference>
<keyword evidence="8" id="KW-0378">Hydrolase</keyword>
<dbReference type="FunFam" id="1.20.272.10:FF:000002">
    <property type="entry name" value="Replication factor C subunit 3"/>
    <property type="match status" value="1"/>
</dbReference>
<evidence type="ECO:0000313" key="7">
    <source>
        <dbReference type="EMBL" id="AOW03217.1"/>
    </source>
</evidence>
<dbReference type="InterPro" id="IPR008921">
    <property type="entry name" value="DNA_pol3_clamp-load_cplx_C"/>
</dbReference>
<comment type="similarity">
    <text evidence="2">Belongs to the activator 1 small subunits family.</text>
</comment>
<proteinExistence type="inferred from homology"/>
<dbReference type="AlphaFoldDB" id="A0A1H6PQP3"/>
<dbReference type="GO" id="GO:0016787">
    <property type="term" value="F:hydrolase activity"/>
    <property type="evidence" value="ECO:0007669"/>
    <property type="project" value="UniProtKB-KW"/>
</dbReference>
<dbReference type="Pfam" id="PF13177">
    <property type="entry name" value="DNA_pol3_delta2"/>
    <property type="match status" value="1"/>
</dbReference>
<organism evidence="7 9">
    <name type="scientific">Yarrowia lipolytica</name>
    <name type="common">Candida lipolytica</name>
    <dbReference type="NCBI Taxonomy" id="4952"/>
    <lineage>
        <taxon>Eukaryota</taxon>
        <taxon>Fungi</taxon>
        <taxon>Dikarya</taxon>
        <taxon>Ascomycota</taxon>
        <taxon>Saccharomycotina</taxon>
        <taxon>Dipodascomycetes</taxon>
        <taxon>Dipodascales</taxon>
        <taxon>Dipodascales incertae sedis</taxon>
        <taxon>Yarrowia</taxon>
    </lineage>
</organism>
<dbReference type="Pfam" id="PF21960">
    <property type="entry name" value="RCF1-5-like_lid"/>
    <property type="match status" value="1"/>
</dbReference>
<dbReference type="GO" id="GO:0005663">
    <property type="term" value="C:DNA replication factor C complex"/>
    <property type="evidence" value="ECO:0007669"/>
    <property type="project" value="TreeGrafter"/>
</dbReference>
<dbReference type="Gene3D" id="3.40.50.300">
    <property type="entry name" value="P-loop containing nucleotide triphosphate hydrolases"/>
    <property type="match status" value="1"/>
</dbReference>
<dbReference type="RefSeq" id="XP_502103.1">
    <property type="nucleotide sequence ID" value="XM_502103.1"/>
</dbReference>
<feature type="domain" description="AAA+ ATPase" evidence="6">
    <location>
        <begin position="34"/>
        <end position="187"/>
    </location>
</feature>
<evidence type="ECO:0000256" key="5">
    <source>
        <dbReference type="ARBA" id="ARBA00070185"/>
    </source>
</evidence>
<dbReference type="Proteomes" id="UP000182444">
    <property type="component" value="Chromosome 1C"/>
</dbReference>
<dbReference type="OrthoDB" id="761538at2759"/>
<evidence type="ECO:0000256" key="3">
    <source>
        <dbReference type="ARBA" id="ARBA00022705"/>
    </source>
</evidence>
<dbReference type="SMART" id="SM00382">
    <property type="entry name" value="AAA"/>
    <property type="match status" value="1"/>
</dbReference>
<dbReference type="FunFam" id="3.40.50.300:FF:000136">
    <property type="entry name" value="Replication factor C subunit 5"/>
    <property type="match status" value="1"/>
</dbReference>
<evidence type="ECO:0000313" key="9">
    <source>
        <dbReference type="Proteomes" id="UP000182444"/>
    </source>
</evidence>
<accession>A0A1H6PQP3</accession>
<dbReference type="GeneID" id="2909829"/>
<name>A0A1H6PQP3_YARLL</name>
<protein>
    <recommendedName>
        <fullName evidence="5">Replication factor C subunit 5</fullName>
    </recommendedName>
</protein>
<dbReference type="KEGG" id="yli:2909829"/>
<dbReference type="GO" id="GO:0031391">
    <property type="term" value="C:Elg1 RFC-like complex"/>
    <property type="evidence" value="ECO:0007669"/>
    <property type="project" value="TreeGrafter"/>
</dbReference>
<evidence type="ECO:0000256" key="4">
    <source>
        <dbReference type="ARBA" id="ARBA00023242"/>
    </source>
</evidence>
<dbReference type="Pfam" id="PF22534">
    <property type="entry name" value="RFC_C"/>
    <property type="match status" value="1"/>
</dbReference>
<comment type="subcellular location">
    <subcellularLocation>
        <location evidence="1">Nucleus</location>
    </subcellularLocation>
</comment>
<dbReference type="SUPFAM" id="SSF52540">
    <property type="entry name" value="P-loop containing nucleoside triphosphate hydrolases"/>
    <property type="match status" value="1"/>
</dbReference>
<dbReference type="VEuPathDB" id="FungiDB:YALI0_C21692g"/>
<dbReference type="GO" id="GO:0006281">
    <property type="term" value="P:DNA repair"/>
    <property type="evidence" value="ECO:0007669"/>
    <property type="project" value="TreeGrafter"/>
</dbReference>
<dbReference type="EMBL" id="CP017555">
    <property type="protein sequence ID" value="AOW03217.1"/>
    <property type="molecule type" value="Genomic_DNA"/>
</dbReference>
<dbReference type="VEuPathDB" id="FungiDB:YALI1_C29983g"/>
<dbReference type="GO" id="GO:0003689">
    <property type="term" value="F:DNA clamp loader activity"/>
    <property type="evidence" value="ECO:0007669"/>
    <property type="project" value="TreeGrafter"/>
</dbReference>
<dbReference type="PANTHER" id="PTHR11669:SF1">
    <property type="entry name" value="REPLICATION FACTOR C SUBUNIT 3"/>
    <property type="match status" value="1"/>
</dbReference>
<sequence length="348" mass="39020">MSLWVDKHRPKSLDHVDYHQDISERFSALAATGDLPHLLVYGPSGAGKKTRVMGLLKKLYGPSVEKISTKSHKFVTPSKRELELGVICSAYHLEVTPSDMGNNDRLVIQQLLKETAETQQVDLNAKQRFKVVIINEADSLSRDAQAALRRTMEKYTKNIRLILLTNSTSNIIAPIRSRTLLVRVAAPTEQDIVNVLEKVAAKEHVDLENTKTLEKIASHSDRNLRKALLTLETLYTFAGSKTVSENTPIPTPDWEMVIGRIARELVSSRTPATLLAIRSLFYELLSHCIPPSTILKELTYRLIPVVPANLRVPLISAAATYEHRLKLGAKYIFHLEAFCAKVMVLLEE</sequence>
<dbReference type="PANTHER" id="PTHR11669">
    <property type="entry name" value="REPLICATION FACTOR C / DNA POLYMERASE III GAMMA-TAU SUBUNIT"/>
    <property type="match status" value="1"/>
</dbReference>
<dbReference type="eggNOG" id="KOG2035">
    <property type="taxonomic scope" value="Eukaryota"/>
</dbReference>
<dbReference type="Proteomes" id="UP000256601">
    <property type="component" value="Unassembled WGS sequence"/>
</dbReference>
<dbReference type="GO" id="GO:0031389">
    <property type="term" value="C:Rad17 RFC-like complex"/>
    <property type="evidence" value="ECO:0007669"/>
    <property type="project" value="TreeGrafter"/>
</dbReference>
<dbReference type="EMBL" id="KZ858968">
    <property type="protein sequence ID" value="RDW27125.1"/>
    <property type="molecule type" value="Genomic_DNA"/>
</dbReference>
<dbReference type="GO" id="GO:0003677">
    <property type="term" value="F:DNA binding"/>
    <property type="evidence" value="ECO:0007669"/>
    <property type="project" value="InterPro"/>
</dbReference>
<dbReference type="InterPro" id="IPR003593">
    <property type="entry name" value="AAA+_ATPase"/>
</dbReference>
<reference evidence="7 9" key="1">
    <citation type="journal article" date="2016" name="PLoS ONE">
        <title>Sequence Assembly of Yarrowia lipolytica Strain W29/CLIB89 Shows Transposable Element Diversity.</title>
        <authorList>
            <person name="Magnan C."/>
            <person name="Yu J."/>
            <person name="Chang I."/>
            <person name="Jahn E."/>
            <person name="Kanomata Y."/>
            <person name="Wu J."/>
            <person name="Zeller M."/>
            <person name="Oakes M."/>
            <person name="Baldi P."/>
            <person name="Sandmeyer S."/>
        </authorList>
    </citation>
    <scope>NUCLEOTIDE SEQUENCE [LARGE SCALE GENOMIC DNA]</scope>
    <source>
        <strain evidence="7">CLIB89</strain>
        <strain evidence="9">CLIB89(W29)</strain>
    </source>
</reference>
<dbReference type="CDD" id="cd00009">
    <property type="entry name" value="AAA"/>
    <property type="match status" value="1"/>
</dbReference>
<evidence type="ECO:0000313" key="8">
    <source>
        <dbReference type="EMBL" id="RDW27125.1"/>
    </source>
</evidence>